<reference evidence="1" key="1">
    <citation type="journal article" date="2014" name="Int. J. Syst. Evol. Microbiol.">
        <title>Complete genome sequence of Corynebacterium casei LMG S-19264T (=DSM 44701T), isolated from a smear-ripened cheese.</title>
        <authorList>
            <consortium name="US DOE Joint Genome Institute (JGI-PGF)"/>
            <person name="Walter F."/>
            <person name="Albersmeier A."/>
            <person name="Kalinowski J."/>
            <person name="Ruckert C."/>
        </authorList>
    </citation>
    <scope>NUCLEOTIDE SEQUENCE</scope>
    <source>
        <strain evidence="1">VKM B-2555</strain>
    </source>
</reference>
<evidence type="ECO:0000313" key="2">
    <source>
        <dbReference type="Proteomes" id="UP001143364"/>
    </source>
</evidence>
<comment type="caution">
    <text evidence="1">The sequence shown here is derived from an EMBL/GenBank/DDBJ whole genome shotgun (WGS) entry which is preliminary data.</text>
</comment>
<name>A0A9W6JIS6_9HYPH</name>
<protein>
    <submittedName>
        <fullName evidence="1">Uncharacterized protein</fullName>
    </submittedName>
</protein>
<dbReference type="EMBL" id="BSFK01000013">
    <property type="protein sequence ID" value="GLK77166.1"/>
    <property type="molecule type" value="Genomic_DNA"/>
</dbReference>
<organism evidence="1 2">
    <name type="scientific">Methylopila jiangsuensis</name>
    <dbReference type="NCBI Taxonomy" id="586230"/>
    <lineage>
        <taxon>Bacteria</taxon>
        <taxon>Pseudomonadati</taxon>
        <taxon>Pseudomonadota</taxon>
        <taxon>Alphaproteobacteria</taxon>
        <taxon>Hyphomicrobiales</taxon>
        <taxon>Methylopilaceae</taxon>
        <taxon>Methylopila</taxon>
    </lineage>
</organism>
<evidence type="ECO:0000313" key="1">
    <source>
        <dbReference type="EMBL" id="GLK77166.1"/>
    </source>
</evidence>
<reference evidence="1" key="2">
    <citation type="submission" date="2023-01" db="EMBL/GenBank/DDBJ databases">
        <authorList>
            <person name="Sun Q."/>
            <person name="Evtushenko L."/>
        </authorList>
    </citation>
    <scope>NUCLEOTIDE SEQUENCE</scope>
    <source>
        <strain evidence="1">VKM B-2555</strain>
    </source>
</reference>
<gene>
    <name evidence="1" type="ORF">GCM10008171_24200</name>
</gene>
<dbReference type="Proteomes" id="UP001143364">
    <property type="component" value="Unassembled WGS sequence"/>
</dbReference>
<sequence>MAPMAALLLVAACGLTAAGGAILLLRAAQRRAALQHAFLAEGVALLEGGRIAPTPSGYGVLRGRWRSHEAALTPIAEALAFRRLPQLWIVVTLKADAGLDAAFEALRRPTGAEFFAAGGGLPRAFAPPPDWPQDTALRGEPEAESALPRIAEALAPTLAEPRCKALLAGPSGVRLVWQAAQGRRGAYLLFRDLRFDMERLPAGEIEALLDRALGVAGAIRAASAGGDHAQAA</sequence>
<accession>A0A9W6JIS6</accession>
<dbReference type="AlphaFoldDB" id="A0A9W6JIS6"/>
<proteinExistence type="predicted"/>
<keyword evidence="2" id="KW-1185">Reference proteome</keyword>